<keyword evidence="4" id="KW-1185">Reference proteome</keyword>
<dbReference type="InterPro" id="IPR013126">
    <property type="entry name" value="Hsp_70_fam"/>
</dbReference>
<evidence type="ECO:0000256" key="1">
    <source>
        <dbReference type="ARBA" id="ARBA00022741"/>
    </source>
</evidence>
<dbReference type="Pfam" id="PF00012">
    <property type="entry name" value="HSP70"/>
    <property type="match status" value="1"/>
</dbReference>
<dbReference type="AlphaFoldDB" id="A0A9Q0KT52"/>
<dbReference type="GO" id="GO:0005524">
    <property type="term" value="F:ATP binding"/>
    <property type="evidence" value="ECO:0007669"/>
    <property type="project" value="UniProtKB-KW"/>
</dbReference>
<comment type="caution">
    <text evidence="3">The sequence shown here is derived from an EMBL/GenBank/DDBJ whole genome shotgun (WGS) entry which is preliminary data.</text>
</comment>
<organism evidence="3 4">
    <name type="scientific">Protea cynaroides</name>
    <dbReference type="NCBI Taxonomy" id="273540"/>
    <lineage>
        <taxon>Eukaryota</taxon>
        <taxon>Viridiplantae</taxon>
        <taxon>Streptophyta</taxon>
        <taxon>Embryophyta</taxon>
        <taxon>Tracheophyta</taxon>
        <taxon>Spermatophyta</taxon>
        <taxon>Magnoliopsida</taxon>
        <taxon>Proteales</taxon>
        <taxon>Proteaceae</taxon>
        <taxon>Protea</taxon>
    </lineage>
</organism>
<keyword evidence="1" id="KW-0547">Nucleotide-binding</keyword>
<evidence type="ECO:0000313" key="3">
    <source>
        <dbReference type="EMBL" id="KAJ4975804.1"/>
    </source>
</evidence>
<sequence>MVKSQRRAEMYGTDPSHSRPRQLFLLVYTSTEDDPPNAECSVGLTPTSSLQGRPTIEIDPLYKGIDFFSSITCARFEGLKVDLFGMCMEHVEKCLSDARMDKSSIHVVFVSGSTRLPKV</sequence>
<accession>A0A9Q0KT52</accession>
<dbReference type="OrthoDB" id="3789372at2759"/>
<gene>
    <name evidence="3" type="ORF">NE237_000910</name>
</gene>
<evidence type="ECO:0000256" key="2">
    <source>
        <dbReference type="ARBA" id="ARBA00022840"/>
    </source>
</evidence>
<dbReference type="SUPFAM" id="SSF53067">
    <property type="entry name" value="Actin-like ATPase domain"/>
    <property type="match status" value="1"/>
</dbReference>
<protein>
    <submittedName>
        <fullName evidence="3">Uncharacterized protein</fullName>
    </submittedName>
</protein>
<dbReference type="Proteomes" id="UP001141806">
    <property type="component" value="Unassembled WGS sequence"/>
</dbReference>
<dbReference type="EMBL" id="JAMYWD010000003">
    <property type="protein sequence ID" value="KAJ4975804.1"/>
    <property type="molecule type" value="Genomic_DNA"/>
</dbReference>
<name>A0A9Q0KT52_9MAGN</name>
<dbReference type="GO" id="GO:0140662">
    <property type="term" value="F:ATP-dependent protein folding chaperone"/>
    <property type="evidence" value="ECO:0007669"/>
    <property type="project" value="InterPro"/>
</dbReference>
<dbReference type="Gene3D" id="3.90.640.10">
    <property type="entry name" value="Actin, Chain A, domain 4"/>
    <property type="match status" value="1"/>
</dbReference>
<dbReference type="InterPro" id="IPR043129">
    <property type="entry name" value="ATPase_NBD"/>
</dbReference>
<keyword evidence="2" id="KW-0067">ATP-binding</keyword>
<reference evidence="3" key="1">
    <citation type="journal article" date="2023" name="Plant J.">
        <title>The genome of the king protea, Protea cynaroides.</title>
        <authorList>
            <person name="Chang J."/>
            <person name="Duong T.A."/>
            <person name="Schoeman C."/>
            <person name="Ma X."/>
            <person name="Roodt D."/>
            <person name="Barker N."/>
            <person name="Li Z."/>
            <person name="Van de Peer Y."/>
            <person name="Mizrachi E."/>
        </authorList>
    </citation>
    <scope>NUCLEOTIDE SEQUENCE</scope>
    <source>
        <tissue evidence="3">Young leaves</tissue>
    </source>
</reference>
<dbReference type="Gene3D" id="3.30.420.40">
    <property type="match status" value="1"/>
</dbReference>
<evidence type="ECO:0000313" key="4">
    <source>
        <dbReference type="Proteomes" id="UP001141806"/>
    </source>
</evidence>
<proteinExistence type="predicted"/>
<dbReference type="PANTHER" id="PTHR19375">
    <property type="entry name" value="HEAT SHOCK PROTEIN 70KDA"/>
    <property type="match status" value="1"/>
</dbReference>